<sequence>MKPLLDKEANVNASRFPAFAPIIGSSGSTLLHFAAANIRTCIFGTLLLYAARTDWANNHRVIPEMPARETGKEWTAEVLKEWLANKNLDLRECEGEAGIGNVSTWMNTASHPHLLDLMSAPTTSCPRLLLLHILLADNISCTSNEIIISLVLGMVDDVHAQDS</sequence>
<reference evidence="2" key="2">
    <citation type="submission" date="2015-01" db="EMBL/GenBank/DDBJ databases">
        <title>Evolutionary Origins and Diversification of the Mycorrhizal Mutualists.</title>
        <authorList>
            <consortium name="DOE Joint Genome Institute"/>
            <consortium name="Mycorrhizal Genomics Consortium"/>
            <person name="Kohler A."/>
            <person name="Kuo A."/>
            <person name="Nagy L.G."/>
            <person name="Floudas D."/>
            <person name="Copeland A."/>
            <person name="Barry K.W."/>
            <person name="Cichocki N."/>
            <person name="Veneault-Fourrey C."/>
            <person name="LaButti K."/>
            <person name="Lindquist E.A."/>
            <person name="Lipzen A."/>
            <person name="Lundell T."/>
            <person name="Morin E."/>
            <person name="Murat C."/>
            <person name="Riley R."/>
            <person name="Ohm R."/>
            <person name="Sun H."/>
            <person name="Tunlid A."/>
            <person name="Henrissat B."/>
            <person name="Grigoriev I.V."/>
            <person name="Hibbett D.S."/>
            <person name="Martin F."/>
        </authorList>
    </citation>
    <scope>NUCLEOTIDE SEQUENCE [LARGE SCALE GENOMIC DNA]</scope>
    <source>
        <strain evidence="2">F 1598</strain>
    </source>
</reference>
<dbReference type="Proteomes" id="UP000054166">
    <property type="component" value="Unassembled WGS sequence"/>
</dbReference>
<evidence type="ECO:0000313" key="1">
    <source>
        <dbReference type="EMBL" id="KIM72821.1"/>
    </source>
</evidence>
<protein>
    <submittedName>
        <fullName evidence="1">Uncharacterized protein</fullName>
    </submittedName>
</protein>
<organism evidence="1 2">
    <name type="scientific">Piloderma croceum (strain F 1598)</name>
    <dbReference type="NCBI Taxonomy" id="765440"/>
    <lineage>
        <taxon>Eukaryota</taxon>
        <taxon>Fungi</taxon>
        <taxon>Dikarya</taxon>
        <taxon>Basidiomycota</taxon>
        <taxon>Agaricomycotina</taxon>
        <taxon>Agaricomycetes</taxon>
        <taxon>Agaricomycetidae</taxon>
        <taxon>Atheliales</taxon>
        <taxon>Atheliaceae</taxon>
        <taxon>Piloderma</taxon>
    </lineage>
</organism>
<proteinExistence type="predicted"/>
<dbReference type="AlphaFoldDB" id="A0A0C3EYK7"/>
<dbReference type="STRING" id="765440.A0A0C3EYK7"/>
<evidence type="ECO:0000313" key="2">
    <source>
        <dbReference type="Proteomes" id="UP000054166"/>
    </source>
</evidence>
<accession>A0A0C3EYK7</accession>
<dbReference type="InterPro" id="IPR036770">
    <property type="entry name" value="Ankyrin_rpt-contain_sf"/>
</dbReference>
<dbReference type="OrthoDB" id="194358at2759"/>
<gene>
    <name evidence="1" type="ORF">PILCRDRAFT_737479</name>
</gene>
<name>A0A0C3EYK7_PILCF</name>
<keyword evidence="2" id="KW-1185">Reference proteome</keyword>
<dbReference type="SUPFAM" id="SSF48403">
    <property type="entry name" value="Ankyrin repeat"/>
    <property type="match status" value="1"/>
</dbReference>
<dbReference type="InParanoid" id="A0A0C3EYK7"/>
<dbReference type="HOGENOM" id="CLU_1627722_0_0_1"/>
<dbReference type="EMBL" id="KN833106">
    <property type="protein sequence ID" value="KIM72821.1"/>
    <property type="molecule type" value="Genomic_DNA"/>
</dbReference>
<reference evidence="1 2" key="1">
    <citation type="submission" date="2014-04" db="EMBL/GenBank/DDBJ databases">
        <authorList>
            <consortium name="DOE Joint Genome Institute"/>
            <person name="Kuo A."/>
            <person name="Tarkka M."/>
            <person name="Buscot F."/>
            <person name="Kohler A."/>
            <person name="Nagy L.G."/>
            <person name="Floudas D."/>
            <person name="Copeland A."/>
            <person name="Barry K.W."/>
            <person name="Cichocki N."/>
            <person name="Veneault-Fourrey C."/>
            <person name="LaButti K."/>
            <person name="Lindquist E.A."/>
            <person name="Lipzen A."/>
            <person name="Lundell T."/>
            <person name="Morin E."/>
            <person name="Murat C."/>
            <person name="Sun H."/>
            <person name="Tunlid A."/>
            <person name="Henrissat B."/>
            <person name="Grigoriev I.V."/>
            <person name="Hibbett D.S."/>
            <person name="Martin F."/>
            <person name="Nordberg H.P."/>
            <person name="Cantor M.N."/>
            <person name="Hua S.X."/>
        </authorList>
    </citation>
    <scope>NUCLEOTIDE SEQUENCE [LARGE SCALE GENOMIC DNA]</scope>
    <source>
        <strain evidence="1 2">F 1598</strain>
    </source>
</reference>
<dbReference type="Gene3D" id="1.25.40.20">
    <property type="entry name" value="Ankyrin repeat-containing domain"/>
    <property type="match status" value="1"/>
</dbReference>